<dbReference type="EMBL" id="DVOS01000036">
    <property type="protein sequence ID" value="HIV23020.1"/>
    <property type="molecule type" value="Genomic_DNA"/>
</dbReference>
<reference evidence="4" key="2">
    <citation type="journal article" date="2021" name="PeerJ">
        <title>Extensive microbial diversity within the chicken gut microbiome revealed by metagenomics and culture.</title>
        <authorList>
            <person name="Gilroy R."/>
            <person name="Ravi A."/>
            <person name="Getino M."/>
            <person name="Pursley I."/>
            <person name="Horton D.L."/>
            <person name="Alikhan N.F."/>
            <person name="Baker D."/>
            <person name="Gharbi K."/>
            <person name="Hall N."/>
            <person name="Watson M."/>
            <person name="Adriaenssens E.M."/>
            <person name="Foster-Nyarko E."/>
            <person name="Jarju S."/>
            <person name="Secka A."/>
            <person name="Antonio M."/>
            <person name="Oren A."/>
            <person name="Chaudhuri R.R."/>
            <person name="La Ragione R."/>
            <person name="Hildebrand F."/>
            <person name="Pallen M.J."/>
        </authorList>
    </citation>
    <scope>NUCLEOTIDE SEQUENCE</scope>
    <source>
        <strain evidence="4">ChiBcec6-7307</strain>
    </source>
</reference>
<dbReference type="InterPro" id="IPR045962">
    <property type="entry name" value="DUF6382"/>
</dbReference>
<evidence type="ECO:0000313" key="5">
    <source>
        <dbReference type="Proteomes" id="UP000886889"/>
    </source>
</evidence>
<dbReference type="InterPro" id="IPR050923">
    <property type="entry name" value="Cell_Proc_Reg/RNA_Proc"/>
</dbReference>
<dbReference type="Proteomes" id="UP000886889">
    <property type="component" value="Unassembled WGS sequence"/>
</dbReference>
<reference evidence="4" key="1">
    <citation type="submission" date="2020-10" db="EMBL/GenBank/DDBJ databases">
        <authorList>
            <person name="Gilroy R."/>
        </authorList>
    </citation>
    <scope>NUCLEOTIDE SEQUENCE</scope>
    <source>
        <strain evidence="4">ChiBcec6-7307</strain>
    </source>
</reference>
<sequence>MEVSYQRDLNRNYMITETPGITGEEYTVRMLEKNQIEGLLPLSVRKMDGKIYLYYEITSKQPLTHLYETRTMKSAAMESLLYGISQVLERMRPYLLDGQALIFAPEYVFSDMNTGKIWLCYMPGNEGGEERGQEGFRRLAEFLLKRLDHGDRRAVDLGYELFARVSADNFSLGEVLKGAAAFSTEPEGRSVKEKEAGRTEGDFKKEEGRVLPERQEKKEKKEKKGPGRQEKRGRKEPGQNRKPGEKKKKAASLALCGLAVAAGTGIFMGIVYLADLDLTQTGGLAFFCLAVIWGIYRAAAGRKDREKKIWPEDEEEEDEDAFMEAVLAEIYAGKEEPAASKPAVFPDREPEGETRCLTEPAFRARLRLVSQEPEKYPDLEVEGSTALLGKKRDQVDLWVRMEAVSRVHARLERTEECGFVTDLNSMNGTFVNGERLHPNEKRRLCSGDRVSFANLHYRVKIREF</sequence>
<dbReference type="Gene3D" id="2.60.200.20">
    <property type="match status" value="1"/>
</dbReference>
<dbReference type="AlphaFoldDB" id="A0A9D1T857"/>
<evidence type="ECO:0000259" key="3">
    <source>
        <dbReference type="PROSITE" id="PS50006"/>
    </source>
</evidence>
<gene>
    <name evidence="4" type="ORF">IAC80_03675</name>
</gene>
<accession>A0A9D1T857</accession>
<dbReference type="SMART" id="SM00240">
    <property type="entry name" value="FHA"/>
    <property type="match status" value="1"/>
</dbReference>
<dbReference type="Pfam" id="PF19909">
    <property type="entry name" value="DUF6382"/>
    <property type="match status" value="1"/>
</dbReference>
<protein>
    <submittedName>
        <fullName evidence="4">FHA domain-containing protein</fullName>
    </submittedName>
</protein>
<dbReference type="InterPro" id="IPR008984">
    <property type="entry name" value="SMAD_FHA_dom_sf"/>
</dbReference>
<keyword evidence="2" id="KW-1133">Transmembrane helix</keyword>
<feature type="transmembrane region" description="Helical" evidence="2">
    <location>
        <begin position="280"/>
        <end position="299"/>
    </location>
</feature>
<feature type="region of interest" description="Disordered" evidence="1">
    <location>
        <begin position="184"/>
        <end position="247"/>
    </location>
</feature>
<dbReference type="PROSITE" id="PS50006">
    <property type="entry name" value="FHA_DOMAIN"/>
    <property type="match status" value="1"/>
</dbReference>
<keyword evidence="2" id="KW-0812">Transmembrane</keyword>
<feature type="compositionally biased region" description="Basic and acidic residues" evidence="1">
    <location>
        <begin position="186"/>
        <end position="243"/>
    </location>
</feature>
<evidence type="ECO:0000256" key="1">
    <source>
        <dbReference type="SAM" id="MobiDB-lite"/>
    </source>
</evidence>
<dbReference type="CDD" id="cd00060">
    <property type="entry name" value="FHA"/>
    <property type="match status" value="1"/>
</dbReference>
<dbReference type="InterPro" id="IPR000253">
    <property type="entry name" value="FHA_dom"/>
</dbReference>
<proteinExistence type="predicted"/>
<feature type="domain" description="FHA" evidence="3">
    <location>
        <begin position="386"/>
        <end position="436"/>
    </location>
</feature>
<name>A0A9D1T857_9FIRM</name>
<dbReference type="Pfam" id="PF00498">
    <property type="entry name" value="FHA"/>
    <property type="match status" value="1"/>
</dbReference>
<dbReference type="SUPFAM" id="SSF49879">
    <property type="entry name" value="SMAD/FHA domain"/>
    <property type="match status" value="1"/>
</dbReference>
<dbReference type="PANTHER" id="PTHR23308">
    <property type="entry name" value="NUCLEAR INHIBITOR OF PROTEIN PHOSPHATASE-1"/>
    <property type="match status" value="1"/>
</dbReference>
<keyword evidence="2" id="KW-0472">Membrane</keyword>
<evidence type="ECO:0000256" key="2">
    <source>
        <dbReference type="SAM" id="Phobius"/>
    </source>
</evidence>
<feature type="transmembrane region" description="Helical" evidence="2">
    <location>
        <begin position="250"/>
        <end position="274"/>
    </location>
</feature>
<evidence type="ECO:0000313" key="4">
    <source>
        <dbReference type="EMBL" id="HIV23020.1"/>
    </source>
</evidence>
<organism evidence="4 5">
    <name type="scientific">Candidatus Merdiplasma excrementigallinarum</name>
    <dbReference type="NCBI Taxonomy" id="2840864"/>
    <lineage>
        <taxon>Bacteria</taxon>
        <taxon>Bacillati</taxon>
        <taxon>Bacillota</taxon>
        <taxon>Clostridia</taxon>
        <taxon>Lachnospirales</taxon>
        <taxon>Lachnospiraceae</taxon>
        <taxon>Lachnospiraceae incertae sedis</taxon>
        <taxon>Candidatus Merdiplasma</taxon>
    </lineage>
</organism>
<comment type="caution">
    <text evidence="4">The sequence shown here is derived from an EMBL/GenBank/DDBJ whole genome shotgun (WGS) entry which is preliminary data.</text>
</comment>